<dbReference type="InterPro" id="IPR051928">
    <property type="entry name" value="NorD/CobT"/>
</dbReference>
<organism evidence="2 3">
    <name type="scientific">Desulfosarcina widdelii</name>
    <dbReference type="NCBI Taxonomy" id="947919"/>
    <lineage>
        <taxon>Bacteria</taxon>
        <taxon>Pseudomonadati</taxon>
        <taxon>Thermodesulfobacteriota</taxon>
        <taxon>Desulfobacteria</taxon>
        <taxon>Desulfobacterales</taxon>
        <taxon>Desulfosarcinaceae</taxon>
        <taxon>Desulfosarcina</taxon>
    </lineage>
</organism>
<gene>
    <name evidence="2" type="ORF">DSCW_38590</name>
</gene>
<dbReference type="Gene3D" id="3.40.50.410">
    <property type="entry name" value="von Willebrand factor, type A domain"/>
    <property type="match status" value="1"/>
</dbReference>
<proteinExistence type="predicted"/>
<dbReference type="PANTHER" id="PTHR41248:SF1">
    <property type="entry name" value="NORD PROTEIN"/>
    <property type="match status" value="1"/>
</dbReference>
<feature type="domain" description="VWFA" evidence="1">
    <location>
        <begin position="711"/>
        <end position="898"/>
    </location>
</feature>
<reference evidence="2 3" key="1">
    <citation type="submission" date="2019-11" db="EMBL/GenBank/DDBJ databases">
        <title>Comparative genomics of hydrocarbon-degrading Desulfosarcina strains.</title>
        <authorList>
            <person name="Watanabe M."/>
            <person name="Kojima H."/>
            <person name="Fukui M."/>
        </authorList>
    </citation>
    <scope>NUCLEOTIDE SEQUENCE [LARGE SCALE GENOMIC DNA]</scope>
    <source>
        <strain evidence="2 3">PP31</strain>
    </source>
</reference>
<dbReference type="OrthoDB" id="9758211at2"/>
<name>A0A5K7Z347_9BACT</name>
<dbReference type="Proteomes" id="UP000427769">
    <property type="component" value="Chromosome"/>
</dbReference>
<evidence type="ECO:0000259" key="1">
    <source>
        <dbReference type="PROSITE" id="PS50234"/>
    </source>
</evidence>
<dbReference type="InterPro" id="IPR036465">
    <property type="entry name" value="vWFA_dom_sf"/>
</dbReference>
<dbReference type="AlphaFoldDB" id="A0A5K7Z347"/>
<evidence type="ECO:0000313" key="3">
    <source>
        <dbReference type="Proteomes" id="UP000427769"/>
    </source>
</evidence>
<dbReference type="CDD" id="cd01454">
    <property type="entry name" value="vWA_norD_type"/>
    <property type="match status" value="1"/>
</dbReference>
<evidence type="ECO:0000313" key="2">
    <source>
        <dbReference type="EMBL" id="BBO76442.1"/>
    </source>
</evidence>
<keyword evidence="3" id="KW-1185">Reference proteome</keyword>
<dbReference type="PANTHER" id="PTHR41248">
    <property type="entry name" value="NORD PROTEIN"/>
    <property type="match status" value="1"/>
</dbReference>
<sequence>MVRQHIDHLSIADPEAARRIQHHLAGTDPSVVVRHLGQVVEEVIAALAAEVTYGRRLAEGMGRMLHCGPSADLQRYRRMVREAFQSGPARAALFARHLVPVLASGDHRLADRFEATTRIMLKKGTYTLKAPLETLSRLLEARQTECAHAFLDLLHATYSLDISYNRTLYLTHTLPRAVDGFDPNRRLWQIQGLETVIREDERLADDYLKGLKSGLNLLSSTALKAFIDQAIQRYRRQPESGARFLSLDSRLAVEACRDLQVAVPLESVRPALERYLQARIGRTVAIRPLSALSGNAGAAKALVHCNEKAIYLPDEMEARDSRDANKALYKILTRLEAGLIEFGTFELDTQKALDASFRGSFPLIAAQRADASELDLFLDHFQNPALALDLFTLFEHGRIAVRTAGRYPGLFRQMATALADAGLQAQMGYRTGGTLWPLYRHLTFGAPLTGAPTWLTVGKDMAKRLKQATSSGENTVETSARLAMAFYPTVTGILETTDCGSYSPLALPFGLRLASSDFIPPDNPHRRMAMEIQTCLAGHDIRIYRSDLQRLVEKQNGQVSLESIRSLIADQPGAAAPAELSWLDLESMACSHGLDGAAKPEANAEAFRYREWDWCLTDYLPDRTRVLERRIESHDNEFYLQTLKTFDGLVKRIRYAFELLRPEELAILRQWREGDAFDYRALLDYALDRKAGLMPSDRLFIKRMKRIRDVAVILLVDLSRSTANAVNGSELRVLDVEKQAIVLFCEALNVIGDHFAIAGFSGTGPLGVDYYRIKDLEESFDDSVRGRIGAMAPQRSTRMGAAIRHATALLAPVQARVRLIVVLGDGFPNDLEYKGPYAVEDTRRAVMEARAEAIHVKGITVNVSDNKQLDRLYGPTHHTVIGDVRDLPDRLVRVYSALTRH</sequence>
<dbReference type="RefSeq" id="WP_155305267.1">
    <property type="nucleotide sequence ID" value="NZ_AP021875.1"/>
</dbReference>
<dbReference type="SUPFAM" id="SSF53300">
    <property type="entry name" value="vWA-like"/>
    <property type="match status" value="1"/>
</dbReference>
<dbReference type="KEGG" id="dwd:DSCW_38590"/>
<accession>A0A5K7Z347</accession>
<dbReference type="PROSITE" id="PS50234">
    <property type="entry name" value="VWFA"/>
    <property type="match status" value="1"/>
</dbReference>
<dbReference type="InterPro" id="IPR002035">
    <property type="entry name" value="VWF_A"/>
</dbReference>
<protein>
    <recommendedName>
        <fullName evidence="1">VWFA domain-containing protein</fullName>
    </recommendedName>
</protein>
<dbReference type="EMBL" id="AP021875">
    <property type="protein sequence ID" value="BBO76442.1"/>
    <property type="molecule type" value="Genomic_DNA"/>
</dbReference>
<dbReference type="SMART" id="SM00327">
    <property type="entry name" value="VWA"/>
    <property type="match status" value="1"/>
</dbReference>